<reference evidence="1" key="1">
    <citation type="submission" date="2025-08" db="UniProtKB">
        <authorList>
            <consortium name="Ensembl"/>
        </authorList>
    </citation>
    <scope>IDENTIFICATION</scope>
</reference>
<evidence type="ECO:0000313" key="1">
    <source>
        <dbReference type="Ensembl" id="ENSACOP00000022150.1"/>
    </source>
</evidence>
<proteinExistence type="predicted"/>
<reference evidence="1" key="2">
    <citation type="submission" date="2025-09" db="UniProtKB">
        <authorList>
            <consortium name="Ensembl"/>
        </authorList>
    </citation>
    <scope>IDENTIFICATION</scope>
</reference>
<evidence type="ECO:0000313" key="2">
    <source>
        <dbReference type="Proteomes" id="UP000694522"/>
    </source>
</evidence>
<dbReference type="Proteomes" id="UP000694522">
    <property type="component" value="Unplaced"/>
</dbReference>
<accession>A0A8B9GIR5</accession>
<organism evidence="1 2">
    <name type="scientific">Amazona collaria</name>
    <name type="common">yellow-billed parrot</name>
    <dbReference type="NCBI Taxonomy" id="241587"/>
    <lineage>
        <taxon>Eukaryota</taxon>
        <taxon>Metazoa</taxon>
        <taxon>Chordata</taxon>
        <taxon>Craniata</taxon>
        <taxon>Vertebrata</taxon>
        <taxon>Euteleostomi</taxon>
        <taxon>Archelosauria</taxon>
        <taxon>Archosauria</taxon>
        <taxon>Dinosauria</taxon>
        <taxon>Saurischia</taxon>
        <taxon>Theropoda</taxon>
        <taxon>Coelurosauria</taxon>
        <taxon>Aves</taxon>
        <taxon>Neognathae</taxon>
        <taxon>Neoaves</taxon>
        <taxon>Telluraves</taxon>
        <taxon>Australaves</taxon>
        <taxon>Psittaciformes</taxon>
        <taxon>Psittacidae</taxon>
        <taxon>Amazona</taxon>
    </lineage>
</organism>
<protein>
    <submittedName>
        <fullName evidence="1">Uncharacterized protein</fullName>
    </submittedName>
</protein>
<keyword evidence="2" id="KW-1185">Reference proteome</keyword>
<dbReference type="AlphaFoldDB" id="A0A8B9GIR5"/>
<dbReference type="Ensembl" id="ENSACOT00000022929.1">
    <property type="protein sequence ID" value="ENSACOP00000022150.1"/>
    <property type="gene ID" value="ENSACOG00000015102.1"/>
</dbReference>
<name>A0A8B9GIR5_9PSIT</name>
<sequence length="203" mass="22430">MGPLRATASQNVATGTLAWSEQLPGTHHPQSSPPFIYSQTQKSERNLKGHRGVSLFYETGDNGYPEEGSDPWKSVWDLNHSEGSVISKAALQEPLIHIKTVQKDSTPSLSLNILEGEEQPRREIIFIVKGLVHDLNPYGPEISSMCRGLPSYLAYRFQGECRQMNDVLGLSAPSASLPMTPSCVVRLISWREGMPSRGTLTRL</sequence>